<dbReference type="InterPro" id="IPR050641">
    <property type="entry name" value="RIFMO-like"/>
</dbReference>
<dbReference type="GO" id="GO:0071949">
    <property type="term" value="F:FAD binding"/>
    <property type="evidence" value="ECO:0007669"/>
    <property type="project" value="InterPro"/>
</dbReference>
<dbReference type="KEGG" id="rrd:RradSPS_1066"/>
<dbReference type="HOGENOM" id="CLU_057691_0_0_11"/>
<dbReference type="Gene3D" id="3.30.9.10">
    <property type="entry name" value="D-Amino Acid Oxidase, subunit A, domain 2"/>
    <property type="match status" value="1"/>
</dbReference>
<sequence>MRTQVGIVGGGPAGTLLSHLLHREGIDSVVLELRQRETVETTVRAGVLEHDTARLLESTGVGERMEREGAVHHGVELRFDGRGHRIDFSDLTGKSITVYGQQEVVKDLYRARDEAGSPPIFEAAATGFEGLETDRPKVRFRRGARFDPEAGEIRFADGSAEEEVECDFVVGADGFFGPSRQAIPGSVRKEYTRTYPFGWFGILVEGPPSTEELIYALSERGFALVSTRSPTVQRLYFQCDPDDSVENWPDGKIWAELAARLKSRDGSWKLEEGRIFQKGIVRMRSFVTEPMRYGNLFLAGDAAHIVPPTGAKGMNLAVADVRFLAKGLTQHYRDGSDGLLDRYSEVCLRRVWKASRFSWWMTSMLHAFPGEDEFQHRLQVAELDYVTSSRAASTSLAENYVGLPMDEM</sequence>
<keyword evidence="1" id="KW-0285">Flavoprotein</keyword>
<name>A0A023X2Q4_RUBRA</name>
<dbReference type="Proteomes" id="UP000025229">
    <property type="component" value="Chromosome"/>
</dbReference>
<protein>
    <submittedName>
        <fullName evidence="5">4-hydroxybenzoate 3-monooxygenase</fullName>
    </submittedName>
    <submittedName>
        <fullName evidence="4">FAD binding domain</fullName>
    </submittedName>
</protein>
<dbReference type="SUPFAM" id="SSF54373">
    <property type="entry name" value="FAD-linked reductases, C-terminal domain"/>
    <property type="match status" value="1"/>
</dbReference>
<reference evidence="4 6" key="1">
    <citation type="submission" date="2014-03" db="EMBL/GenBank/DDBJ databases">
        <title>Complete genome sequence of the Radio-Resistant Rubrobacter radiotolerans RSPS-4.</title>
        <authorList>
            <person name="Egas C.C."/>
            <person name="Barroso C.C."/>
            <person name="Froufe H.J.C."/>
            <person name="Pacheco J.J."/>
            <person name="Albuquerque L.L."/>
            <person name="da Costa M.M.S."/>
        </authorList>
    </citation>
    <scope>NUCLEOTIDE SEQUENCE [LARGE SCALE GENOMIC DNA]</scope>
    <source>
        <strain evidence="4 6">RSPS-4</strain>
    </source>
</reference>
<evidence type="ECO:0000259" key="3">
    <source>
        <dbReference type="Pfam" id="PF01494"/>
    </source>
</evidence>
<evidence type="ECO:0000313" key="5">
    <source>
        <dbReference type="EMBL" id="MDX5893756.1"/>
    </source>
</evidence>
<evidence type="ECO:0000313" key="4">
    <source>
        <dbReference type="EMBL" id="AHY46349.1"/>
    </source>
</evidence>
<organism evidence="4 6">
    <name type="scientific">Rubrobacter radiotolerans</name>
    <name type="common">Arthrobacter radiotolerans</name>
    <dbReference type="NCBI Taxonomy" id="42256"/>
    <lineage>
        <taxon>Bacteria</taxon>
        <taxon>Bacillati</taxon>
        <taxon>Actinomycetota</taxon>
        <taxon>Rubrobacteria</taxon>
        <taxon>Rubrobacterales</taxon>
        <taxon>Rubrobacteraceae</taxon>
        <taxon>Rubrobacter</taxon>
    </lineage>
</organism>
<dbReference type="PANTHER" id="PTHR43004">
    <property type="entry name" value="TRK SYSTEM POTASSIUM UPTAKE PROTEIN"/>
    <property type="match status" value="1"/>
</dbReference>
<dbReference type="eggNOG" id="COG0654">
    <property type="taxonomic scope" value="Bacteria"/>
</dbReference>
<dbReference type="STRING" id="42256.RradSPS_1066"/>
<reference evidence="5" key="2">
    <citation type="submission" date="2023-11" db="EMBL/GenBank/DDBJ databases">
        <title>MicrobeMod: A computational toolkit for identifying prokaryotic methylation and restriction-modification with nanopore sequencing.</title>
        <authorList>
            <person name="Crits-Christoph A."/>
            <person name="Kang S.C."/>
            <person name="Lee H."/>
            <person name="Ostrov N."/>
        </authorList>
    </citation>
    <scope>NUCLEOTIDE SEQUENCE</scope>
    <source>
        <strain evidence="5">ATCC 51242</strain>
    </source>
</reference>
<dbReference type="PRINTS" id="PR00420">
    <property type="entry name" value="RNGMNOXGNASE"/>
</dbReference>
<dbReference type="Pfam" id="PF01494">
    <property type="entry name" value="FAD_binding_3"/>
    <property type="match status" value="1"/>
</dbReference>
<gene>
    <name evidence="4" type="ORF">RradSPS_1066</name>
    <name evidence="5" type="ORF">SIL72_06905</name>
</gene>
<dbReference type="EMBL" id="CP007514">
    <property type="protein sequence ID" value="AHY46349.1"/>
    <property type="molecule type" value="Genomic_DNA"/>
</dbReference>
<proteinExistence type="predicted"/>
<accession>A0A023X2Q4</accession>
<dbReference type="PATRIC" id="fig|42256.3.peg.1079"/>
<dbReference type="Gene3D" id="3.50.50.60">
    <property type="entry name" value="FAD/NAD(P)-binding domain"/>
    <property type="match status" value="1"/>
</dbReference>
<evidence type="ECO:0000313" key="6">
    <source>
        <dbReference type="Proteomes" id="UP000025229"/>
    </source>
</evidence>
<dbReference type="AlphaFoldDB" id="A0A023X2Q4"/>
<dbReference type="EMBL" id="JAWXXX010000001">
    <property type="protein sequence ID" value="MDX5893756.1"/>
    <property type="molecule type" value="Genomic_DNA"/>
</dbReference>
<keyword evidence="6" id="KW-1185">Reference proteome</keyword>
<dbReference type="OrthoDB" id="3647401at2"/>
<dbReference type="SUPFAM" id="SSF51905">
    <property type="entry name" value="FAD/NAD(P)-binding domain"/>
    <property type="match status" value="1"/>
</dbReference>
<evidence type="ECO:0000256" key="2">
    <source>
        <dbReference type="ARBA" id="ARBA00022827"/>
    </source>
</evidence>
<evidence type="ECO:0000256" key="1">
    <source>
        <dbReference type="ARBA" id="ARBA00022630"/>
    </source>
</evidence>
<dbReference type="InterPro" id="IPR036188">
    <property type="entry name" value="FAD/NAD-bd_sf"/>
</dbReference>
<keyword evidence="2" id="KW-0274">FAD</keyword>
<dbReference type="RefSeq" id="WP_038681188.1">
    <property type="nucleotide sequence ID" value="NZ_CP007514.1"/>
</dbReference>
<dbReference type="GO" id="GO:0016709">
    <property type="term" value="F:oxidoreductase activity, acting on paired donors, with incorporation or reduction of molecular oxygen, NAD(P)H as one donor, and incorporation of one atom of oxygen"/>
    <property type="evidence" value="ECO:0007669"/>
    <property type="project" value="UniProtKB-ARBA"/>
</dbReference>
<feature type="domain" description="FAD-binding" evidence="3">
    <location>
        <begin position="2"/>
        <end position="358"/>
    </location>
</feature>
<dbReference type="PANTHER" id="PTHR43004:SF3">
    <property type="entry name" value="P-HYDROXYBENZOATE HYDROXYLASE"/>
    <property type="match status" value="1"/>
</dbReference>
<dbReference type="InterPro" id="IPR002938">
    <property type="entry name" value="FAD-bd"/>
</dbReference>
<dbReference type="NCBIfam" id="NF006091">
    <property type="entry name" value="PRK08243.1"/>
    <property type="match status" value="1"/>
</dbReference>
<dbReference type="Proteomes" id="UP001281130">
    <property type="component" value="Unassembled WGS sequence"/>
</dbReference>